<name>A0A1T4KYG4_9BACT</name>
<dbReference type="Proteomes" id="UP000190389">
    <property type="component" value="Unassembled WGS sequence"/>
</dbReference>
<keyword evidence="2" id="KW-1185">Reference proteome</keyword>
<accession>A0A1T4KYG4</accession>
<gene>
    <name evidence="1" type="ORF">SAMN02745154_00242</name>
</gene>
<evidence type="ECO:0000313" key="1">
    <source>
        <dbReference type="EMBL" id="SJZ47380.1"/>
    </source>
</evidence>
<dbReference type="AlphaFoldDB" id="A0A1T4KYG4"/>
<dbReference type="OrthoDB" id="397845at2"/>
<dbReference type="NCBIfam" id="NF045968">
    <property type="entry name" value="mutase_MAG5620"/>
    <property type="match status" value="1"/>
</dbReference>
<sequence>MQQTEHKLTPWYNLYSNQKLIDFSFEHFVREIDNLFPDNTFYTRPKSTIYGLEFNSLNQYGYGNLNIYTLLNIIDIFESLAYNNTFFKKKARILLATSNDELFSEVLREHLVRFLKNKKHFLYGFNVTKVNNYVFHSAIDSLDIDFAIYLTHNEANNKYYLKIYHGKELISLQHQEEIIDHLYTWKKHLMFHESKEIIPLNINKVIDTNIKNILARYVNRENKLDYYSSLSIYLMLEDQNDEYILDRFFKQINVKYSKLNPLLNKDLLSTSPIVFWRWLRTANYKADLIIILNKNNYLRLIARTKEGYVNLHNDEVAFLYINSQYLYWKENNLLDNHQIYLPMDASEFILSNLENYKIAYHYENEISNPNDVLFAYAQGFSNSLDMKLNFDNLEFLFNFCFMLLNYKENNNLFTFKYKKMTEASHSTYLTTYNLKKNKQDFDDLFEYLLSYPDAFGKYKIKSLRSINFNNTKVHYLFNLKLKSKHNDNNIYISYNMFTKQIEAKFESTTNLYQINQFIEKWYIISVQKKIVRRLNHLVNKLNKLKNK</sequence>
<proteinExistence type="predicted"/>
<dbReference type="RefSeq" id="WP_078746989.1">
    <property type="nucleotide sequence ID" value="NZ_CP137850.1"/>
</dbReference>
<organism evidence="1 2">
    <name type="scientific">Mycoplasmopsis verecunda</name>
    <dbReference type="NCBI Taxonomy" id="171291"/>
    <lineage>
        <taxon>Bacteria</taxon>
        <taxon>Bacillati</taxon>
        <taxon>Mycoplasmatota</taxon>
        <taxon>Mycoplasmoidales</taxon>
        <taxon>Metamycoplasmataceae</taxon>
        <taxon>Mycoplasmopsis</taxon>
    </lineage>
</organism>
<reference evidence="2" key="1">
    <citation type="submission" date="2017-02" db="EMBL/GenBank/DDBJ databases">
        <authorList>
            <person name="Varghese N."/>
            <person name="Submissions S."/>
        </authorList>
    </citation>
    <scope>NUCLEOTIDE SEQUENCE [LARGE SCALE GENOMIC DNA]</scope>
    <source>
        <strain evidence="2">ATCC 27862</strain>
    </source>
</reference>
<dbReference type="EMBL" id="FUXF01000005">
    <property type="protein sequence ID" value="SJZ47380.1"/>
    <property type="molecule type" value="Genomic_DNA"/>
</dbReference>
<evidence type="ECO:0000313" key="2">
    <source>
        <dbReference type="Proteomes" id="UP000190389"/>
    </source>
</evidence>
<protein>
    <submittedName>
        <fullName evidence="1">Uncharacterized protein</fullName>
    </submittedName>
</protein>
<dbReference type="STRING" id="171291.SAMN02745154_00242"/>